<evidence type="ECO:0000256" key="4">
    <source>
        <dbReference type="ARBA" id="ARBA00023125"/>
    </source>
</evidence>
<dbReference type="Gene3D" id="1.10.357.10">
    <property type="entry name" value="Tetracycline Repressor, domain 2"/>
    <property type="match status" value="1"/>
</dbReference>
<evidence type="ECO:0000256" key="7">
    <source>
        <dbReference type="HAMAP-Rule" id="MF_00768"/>
    </source>
</evidence>
<reference evidence="10" key="1">
    <citation type="submission" date="2021-04" db="EMBL/GenBank/DDBJ databases">
        <title>Devosia litorisediminis sp. nov., isolated from a sand dune.</title>
        <authorList>
            <person name="Park S."/>
            <person name="Yoon J.-H."/>
        </authorList>
    </citation>
    <scope>NUCLEOTIDE SEQUENCE</scope>
    <source>
        <strain evidence="10">BSSL-BM10</strain>
    </source>
</reference>
<dbReference type="InterPro" id="IPR001647">
    <property type="entry name" value="HTH_TetR"/>
</dbReference>
<dbReference type="PANTHER" id="PTHR30055:SF234">
    <property type="entry name" value="HTH-TYPE TRANSCRIPTIONAL REGULATOR BETI"/>
    <property type="match status" value="1"/>
</dbReference>
<dbReference type="NCBIfam" id="TIGR03384">
    <property type="entry name" value="betaine_BetI"/>
    <property type="match status" value="1"/>
</dbReference>
<comment type="function">
    <text evidence="6">Repressor involved in the biosynthesis of the osmoprotectant glycine betaine. It represses transcription of the choline transporter BetT and the genes of BetAB involved in the synthesis of glycine betaine.</text>
</comment>
<dbReference type="GO" id="GO:0045892">
    <property type="term" value="P:negative regulation of DNA-templated transcription"/>
    <property type="evidence" value="ECO:0007669"/>
    <property type="project" value="UniProtKB-UniRule"/>
</dbReference>
<dbReference type="InterPro" id="IPR039538">
    <property type="entry name" value="BetI_C"/>
</dbReference>
<feature type="DNA-binding region" description="H-T-H motif" evidence="7 8">
    <location>
        <begin position="31"/>
        <end position="50"/>
    </location>
</feature>
<evidence type="ECO:0000259" key="9">
    <source>
        <dbReference type="PROSITE" id="PS50977"/>
    </source>
</evidence>
<comment type="function">
    <text evidence="7">Repressor involved in choline regulation of the bet genes.</text>
</comment>
<evidence type="ECO:0000256" key="2">
    <source>
        <dbReference type="ARBA" id="ARBA00022491"/>
    </source>
</evidence>
<dbReference type="Pfam" id="PF13977">
    <property type="entry name" value="TetR_C_6"/>
    <property type="match status" value="1"/>
</dbReference>
<proteinExistence type="inferred from homology"/>
<accession>A0A942E7J6</accession>
<evidence type="ECO:0000256" key="5">
    <source>
        <dbReference type="ARBA" id="ARBA00023163"/>
    </source>
</evidence>
<evidence type="ECO:0000313" key="11">
    <source>
        <dbReference type="Proteomes" id="UP000678281"/>
    </source>
</evidence>
<dbReference type="NCBIfam" id="NF001978">
    <property type="entry name" value="PRK00767.1"/>
    <property type="match status" value="1"/>
</dbReference>
<keyword evidence="5 7" id="KW-0804">Transcription</keyword>
<evidence type="ECO:0000313" key="10">
    <source>
        <dbReference type="EMBL" id="MBS3847259.1"/>
    </source>
</evidence>
<dbReference type="AlphaFoldDB" id="A0A942E7J6"/>
<comment type="caution">
    <text evidence="10">The sequence shown here is derived from an EMBL/GenBank/DDBJ whole genome shotgun (WGS) entry which is preliminary data.</text>
</comment>
<dbReference type="Proteomes" id="UP000678281">
    <property type="component" value="Unassembled WGS sequence"/>
</dbReference>
<dbReference type="GO" id="GO:0019285">
    <property type="term" value="P:glycine betaine biosynthetic process from choline"/>
    <property type="evidence" value="ECO:0007669"/>
    <property type="project" value="UniProtKB-UniRule"/>
</dbReference>
<name>A0A942E7J6_9HYPH</name>
<dbReference type="InterPro" id="IPR017757">
    <property type="entry name" value="Tscrpt_rep_BetI"/>
</dbReference>
<organism evidence="10 11">
    <name type="scientific">Devosia litorisediminis</name>
    <dbReference type="NCBI Taxonomy" id="2829817"/>
    <lineage>
        <taxon>Bacteria</taxon>
        <taxon>Pseudomonadati</taxon>
        <taxon>Pseudomonadota</taxon>
        <taxon>Alphaproteobacteria</taxon>
        <taxon>Hyphomicrobiales</taxon>
        <taxon>Devosiaceae</taxon>
        <taxon>Devosia</taxon>
    </lineage>
</organism>
<sequence>MPKIGMQPLRRQAMILATISEIAAAGTLDVTVSQIAKRAGMSAALAMHYFGTKDKIFLAAMRYVLELYKRSVKTKLEAANGPYERIVGIIDASFDASQFEREVVAAWLAFYVRALQSREAKRLLDVYARRLNSNLLFNLRQLFDDTSAEQIAQGLASLIDGFYIRHALQDSVPDRNETRAMVQDYLELWLERKNRLGR</sequence>
<dbReference type="Pfam" id="PF00440">
    <property type="entry name" value="TetR_N"/>
    <property type="match status" value="1"/>
</dbReference>
<evidence type="ECO:0000256" key="6">
    <source>
        <dbReference type="ARBA" id="ARBA00024936"/>
    </source>
</evidence>
<dbReference type="EMBL" id="JAGXTP010000001">
    <property type="protein sequence ID" value="MBS3847259.1"/>
    <property type="molecule type" value="Genomic_DNA"/>
</dbReference>
<keyword evidence="3 7" id="KW-0805">Transcription regulation</keyword>
<dbReference type="HAMAP" id="MF_00768">
    <property type="entry name" value="HTH_type_BetI"/>
    <property type="match status" value="1"/>
</dbReference>
<comment type="pathway">
    <text evidence="1 7">Amine and polyamine biosynthesis; betaine biosynthesis via choline pathway [regulation].</text>
</comment>
<evidence type="ECO:0000256" key="1">
    <source>
        <dbReference type="ARBA" id="ARBA00004719"/>
    </source>
</evidence>
<dbReference type="PROSITE" id="PS50977">
    <property type="entry name" value="HTH_TETR_2"/>
    <property type="match status" value="1"/>
</dbReference>
<dbReference type="SUPFAM" id="SSF48498">
    <property type="entry name" value="Tetracyclin repressor-like, C-terminal domain"/>
    <property type="match status" value="1"/>
</dbReference>
<dbReference type="InterPro" id="IPR036271">
    <property type="entry name" value="Tet_transcr_reg_TetR-rel_C_sf"/>
</dbReference>
<dbReference type="InterPro" id="IPR009057">
    <property type="entry name" value="Homeodomain-like_sf"/>
</dbReference>
<protein>
    <recommendedName>
        <fullName evidence="7">HTH-type transcriptional regulator BetI</fullName>
    </recommendedName>
</protein>
<dbReference type="GO" id="GO:0000976">
    <property type="term" value="F:transcription cis-regulatory region binding"/>
    <property type="evidence" value="ECO:0007669"/>
    <property type="project" value="TreeGrafter"/>
</dbReference>
<keyword evidence="2 7" id="KW-0678">Repressor</keyword>
<feature type="domain" description="HTH tetR-type" evidence="9">
    <location>
        <begin position="8"/>
        <end position="68"/>
    </location>
</feature>
<evidence type="ECO:0000256" key="3">
    <source>
        <dbReference type="ARBA" id="ARBA00023015"/>
    </source>
</evidence>
<dbReference type="RefSeq" id="WP_212656898.1">
    <property type="nucleotide sequence ID" value="NZ_JAGXTP010000001.1"/>
</dbReference>
<keyword evidence="11" id="KW-1185">Reference proteome</keyword>
<evidence type="ECO:0000256" key="8">
    <source>
        <dbReference type="PROSITE-ProRule" id="PRU00335"/>
    </source>
</evidence>
<dbReference type="InterPro" id="IPR050109">
    <property type="entry name" value="HTH-type_TetR-like_transc_reg"/>
</dbReference>
<dbReference type="SUPFAM" id="SSF46689">
    <property type="entry name" value="Homeodomain-like"/>
    <property type="match status" value="1"/>
</dbReference>
<gene>
    <name evidence="7 10" type="primary">betI</name>
    <name evidence="10" type="ORF">KD146_00990</name>
</gene>
<dbReference type="PANTHER" id="PTHR30055">
    <property type="entry name" value="HTH-TYPE TRANSCRIPTIONAL REGULATOR RUTR"/>
    <property type="match status" value="1"/>
</dbReference>
<keyword evidence="4 7" id="KW-0238">DNA-binding</keyword>
<dbReference type="GO" id="GO:0003700">
    <property type="term" value="F:DNA-binding transcription factor activity"/>
    <property type="evidence" value="ECO:0007669"/>
    <property type="project" value="UniProtKB-UniRule"/>
</dbReference>